<evidence type="ECO:0000256" key="1">
    <source>
        <dbReference type="SAM" id="MobiDB-lite"/>
    </source>
</evidence>
<name>A0A9N8WNX4_9GLOM</name>
<gene>
    <name evidence="2" type="ORF">DERYTH_LOCUS2446</name>
</gene>
<comment type="caution">
    <text evidence="2">The sequence shown here is derived from an EMBL/GenBank/DDBJ whole genome shotgun (WGS) entry which is preliminary data.</text>
</comment>
<dbReference type="EMBL" id="CAJVPY010000782">
    <property type="protein sequence ID" value="CAG8491715.1"/>
    <property type="molecule type" value="Genomic_DNA"/>
</dbReference>
<accession>A0A9N8WNX4</accession>
<reference evidence="2" key="1">
    <citation type="submission" date="2021-06" db="EMBL/GenBank/DDBJ databases">
        <authorList>
            <person name="Kallberg Y."/>
            <person name="Tangrot J."/>
            <person name="Rosling A."/>
        </authorList>
    </citation>
    <scope>NUCLEOTIDE SEQUENCE</scope>
    <source>
        <strain evidence="2">MA453B</strain>
    </source>
</reference>
<organism evidence="2 3">
    <name type="scientific">Dentiscutata erythropus</name>
    <dbReference type="NCBI Taxonomy" id="1348616"/>
    <lineage>
        <taxon>Eukaryota</taxon>
        <taxon>Fungi</taxon>
        <taxon>Fungi incertae sedis</taxon>
        <taxon>Mucoromycota</taxon>
        <taxon>Glomeromycotina</taxon>
        <taxon>Glomeromycetes</taxon>
        <taxon>Diversisporales</taxon>
        <taxon>Gigasporaceae</taxon>
        <taxon>Dentiscutata</taxon>
    </lineage>
</organism>
<feature type="region of interest" description="Disordered" evidence="1">
    <location>
        <begin position="89"/>
        <end position="122"/>
    </location>
</feature>
<evidence type="ECO:0000313" key="2">
    <source>
        <dbReference type="EMBL" id="CAG8491715.1"/>
    </source>
</evidence>
<proteinExistence type="predicted"/>
<dbReference type="OrthoDB" id="2469559at2759"/>
<sequence length="178" mass="20712">MENSKQRALRLGQVNLTKIMKNDCDFTPEASKKAGETLGIIIWKSRHEEIIRQKSLYCQEILKTEARVVKGRRRHDVNTYKLSTLLSNHGKGKKRKNMDNVISKPITNNNNESEKNSSPKHIRRLTSNSAKEILAQLLTCNSFSNDDQLLYKVLHKLQDVDPGWTKERVITYWRNHKK</sequence>
<dbReference type="Proteomes" id="UP000789405">
    <property type="component" value="Unassembled WGS sequence"/>
</dbReference>
<evidence type="ECO:0000313" key="3">
    <source>
        <dbReference type="Proteomes" id="UP000789405"/>
    </source>
</evidence>
<keyword evidence="3" id="KW-1185">Reference proteome</keyword>
<protein>
    <submittedName>
        <fullName evidence="2">6531_t:CDS:1</fullName>
    </submittedName>
</protein>
<dbReference type="AlphaFoldDB" id="A0A9N8WNX4"/>